<evidence type="ECO:0000256" key="1">
    <source>
        <dbReference type="SAM" id="Phobius"/>
    </source>
</evidence>
<dbReference type="PANTHER" id="PTHR41795:SF1">
    <property type="entry name" value="EXOPOLYSACCHARIDE SYNTHESIS PROTEIN"/>
    <property type="match status" value="1"/>
</dbReference>
<organism evidence="2 3">
    <name type="scientific">Leptolyngbya boryana NIES-2135</name>
    <dbReference type="NCBI Taxonomy" id="1973484"/>
    <lineage>
        <taxon>Bacteria</taxon>
        <taxon>Bacillati</taxon>
        <taxon>Cyanobacteriota</taxon>
        <taxon>Cyanophyceae</taxon>
        <taxon>Leptolyngbyales</taxon>
        <taxon>Leptolyngbyaceae</taxon>
        <taxon>Leptolyngbya group</taxon>
        <taxon>Leptolyngbya</taxon>
    </lineage>
</organism>
<dbReference type="InterPro" id="IPR010331">
    <property type="entry name" value="ExoD"/>
</dbReference>
<feature type="transmembrane region" description="Helical" evidence="1">
    <location>
        <begin position="165"/>
        <end position="190"/>
    </location>
</feature>
<sequence>MHLRFSQDIESLIKRLSEEPLTIAAILSETSERGFGLVIGLMVIPFLFPVPPGLTGIPGTACVLLGVQMALGRRTPWLPKKVARFRFPTSFAKQLLQNVRRVTRILEKITRPRMRRIAANPKIWQFNGMCITWLSILLIAPIPLTNPFPTIGILLLVVAMLESDGLLMCVAYGLTTVITGICATIVYLLWRSPEFIQQWL</sequence>
<dbReference type="Pfam" id="PF06055">
    <property type="entry name" value="ExoD"/>
    <property type="match status" value="1"/>
</dbReference>
<reference evidence="2 3" key="1">
    <citation type="submission" date="2017-06" db="EMBL/GenBank/DDBJ databases">
        <title>Genome sequencing of cyanobaciteial culture collection at National Institute for Environmental Studies (NIES).</title>
        <authorList>
            <person name="Hirose Y."/>
            <person name="Shimura Y."/>
            <person name="Fujisawa T."/>
            <person name="Nakamura Y."/>
            <person name="Kawachi M."/>
        </authorList>
    </citation>
    <scope>NUCLEOTIDE SEQUENCE [LARGE SCALE GENOMIC DNA]</scope>
    <source>
        <strain evidence="2 3">NIES-2135</strain>
    </source>
</reference>
<evidence type="ECO:0000313" key="2">
    <source>
        <dbReference type="EMBL" id="BAY57308.1"/>
    </source>
</evidence>
<dbReference type="Proteomes" id="UP000217895">
    <property type="component" value="Chromosome"/>
</dbReference>
<dbReference type="PANTHER" id="PTHR41795">
    <property type="entry name" value="EXOPOLYSACCHARIDE SYNTHESIS PROTEIN"/>
    <property type="match status" value="1"/>
</dbReference>
<proteinExistence type="predicted"/>
<keyword evidence="1" id="KW-0812">Transmembrane</keyword>
<keyword evidence="3" id="KW-1185">Reference proteome</keyword>
<keyword evidence="1" id="KW-0472">Membrane</keyword>
<feature type="transmembrane region" description="Helical" evidence="1">
    <location>
        <begin position="54"/>
        <end position="71"/>
    </location>
</feature>
<keyword evidence="1" id="KW-1133">Transmembrane helix</keyword>
<protein>
    <submittedName>
        <fullName evidence="2">Exopolysaccharide synthesis ExoD</fullName>
    </submittedName>
</protein>
<evidence type="ECO:0000313" key="3">
    <source>
        <dbReference type="Proteomes" id="UP000217895"/>
    </source>
</evidence>
<feature type="transmembrane region" description="Helical" evidence="1">
    <location>
        <begin position="123"/>
        <end position="145"/>
    </location>
</feature>
<dbReference type="PIRSF" id="PIRSF033239">
    <property type="entry name" value="ExoD"/>
    <property type="match status" value="1"/>
</dbReference>
<dbReference type="EMBL" id="AP018203">
    <property type="protein sequence ID" value="BAY57308.1"/>
    <property type="molecule type" value="Genomic_DNA"/>
</dbReference>
<dbReference type="AlphaFoldDB" id="A0A1Z4JKW8"/>
<name>A0A1Z4JKW8_LEPBY</name>
<gene>
    <name evidence="2" type="ORF">NIES2135_41730</name>
</gene>
<accession>A0A1Z4JKW8</accession>